<keyword evidence="3" id="KW-1185">Reference proteome</keyword>
<feature type="signal peptide" evidence="1">
    <location>
        <begin position="1"/>
        <end position="19"/>
    </location>
</feature>
<dbReference type="Proteomes" id="UP001139409">
    <property type="component" value="Unassembled WGS sequence"/>
</dbReference>
<name>A0A9X1KW17_9BACT</name>
<reference evidence="2" key="1">
    <citation type="submission" date="2021-09" db="EMBL/GenBank/DDBJ databases">
        <title>Fulvivirga sp. isolated from coastal sediment.</title>
        <authorList>
            <person name="Yu H."/>
        </authorList>
    </citation>
    <scope>NUCLEOTIDE SEQUENCE</scope>
    <source>
        <strain evidence="2">1062</strain>
    </source>
</reference>
<evidence type="ECO:0008006" key="4">
    <source>
        <dbReference type="Google" id="ProtNLM"/>
    </source>
</evidence>
<evidence type="ECO:0000313" key="3">
    <source>
        <dbReference type="Proteomes" id="UP001139409"/>
    </source>
</evidence>
<sequence>MKKLLIIAIICAMSATANAQIKFGGHFGVPVGDLSEFYSFTLGADLYYMFGHNPDGFLKFGVATGYINYFGSTVDILGQDVDIDNASFIPIAGAVRITILKFITFGPDFGYGFGVSNGIDGGFYWRLVGGIDFGNAVEVNLFYHSISADGGGEGSSNTSFNTLGIGLLFQLGKNKKE</sequence>
<evidence type="ECO:0000256" key="1">
    <source>
        <dbReference type="SAM" id="SignalP"/>
    </source>
</evidence>
<gene>
    <name evidence="2" type="ORF">LDX50_01435</name>
</gene>
<proteinExistence type="predicted"/>
<protein>
    <recommendedName>
        <fullName evidence="4">Outer membrane protein beta-barrel domain-containing protein</fullName>
    </recommendedName>
</protein>
<feature type="chain" id="PRO_5040855838" description="Outer membrane protein beta-barrel domain-containing protein" evidence="1">
    <location>
        <begin position="20"/>
        <end position="177"/>
    </location>
</feature>
<keyword evidence="1" id="KW-0732">Signal</keyword>
<organism evidence="2 3">
    <name type="scientific">Fulvivirga sedimenti</name>
    <dbReference type="NCBI Taxonomy" id="2879465"/>
    <lineage>
        <taxon>Bacteria</taxon>
        <taxon>Pseudomonadati</taxon>
        <taxon>Bacteroidota</taxon>
        <taxon>Cytophagia</taxon>
        <taxon>Cytophagales</taxon>
        <taxon>Fulvivirgaceae</taxon>
        <taxon>Fulvivirga</taxon>
    </lineage>
</organism>
<evidence type="ECO:0000313" key="2">
    <source>
        <dbReference type="EMBL" id="MCA6073504.1"/>
    </source>
</evidence>
<comment type="caution">
    <text evidence="2">The sequence shown here is derived from an EMBL/GenBank/DDBJ whole genome shotgun (WGS) entry which is preliminary data.</text>
</comment>
<dbReference type="AlphaFoldDB" id="A0A9X1KW17"/>
<dbReference type="EMBL" id="JAIXNE010000001">
    <property type="protein sequence ID" value="MCA6073504.1"/>
    <property type="molecule type" value="Genomic_DNA"/>
</dbReference>
<dbReference type="RefSeq" id="WP_225696620.1">
    <property type="nucleotide sequence ID" value="NZ_JAIXNE010000001.1"/>
</dbReference>
<accession>A0A9X1KW17</accession>